<keyword evidence="2" id="KW-1185">Reference proteome</keyword>
<reference evidence="1" key="1">
    <citation type="journal article" date="2021" name="Environ. Microbiol.">
        <title>Gene family expansions and transcriptome signatures uncover fungal adaptations to wood decay.</title>
        <authorList>
            <person name="Hage H."/>
            <person name="Miyauchi S."/>
            <person name="Viragh M."/>
            <person name="Drula E."/>
            <person name="Min B."/>
            <person name="Chaduli D."/>
            <person name="Navarro D."/>
            <person name="Favel A."/>
            <person name="Norest M."/>
            <person name="Lesage-Meessen L."/>
            <person name="Balint B."/>
            <person name="Merenyi Z."/>
            <person name="de Eugenio L."/>
            <person name="Morin E."/>
            <person name="Martinez A.T."/>
            <person name="Baldrian P."/>
            <person name="Stursova M."/>
            <person name="Martinez M.J."/>
            <person name="Novotny C."/>
            <person name="Magnuson J.K."/>
            <person name="Spatafora J.W."/>
            <person name="Maurice S."/>
            <person name="Pangilinan J."/>
            <person name="Andreopoulos W."/>
            <person name="LaButti K."/>
            <person name="Hundley H."/>
            <person name="Na H."/>
            <person name="Kuo A."/>
            <person name="Barry K."/>
            <person name="Lipzen A."/>
            <person name="Henrissat B."/>
            <person name="Riley R."/>
            <person name="Ahrendt S."/>
            <person name="Nagy L.G."/>
            <person name="Grigoriev I.V."/>
            <person name="Martin F."/>
            <person name="Rosso M.N."/>
        </authorList>
    </citation>
    <scope>NUCLEOTIDE SEQUENCE</scope>
    <source>
        <strain evidence="1">CBS 384.51</strain>
    </source>
</reference>
<accession>A0ACB8UFG5</accession>
<dbReference type="Proteomes" id="UP001055072">
    <property type="component" value="Unassembled WGS sequence"/>
</dbReference>
<evidence type="ECO:0000313" key="1">
    <source>
        <dbReference type="EMBL" id="KAI0093157.1"/>
    </source>
</evidence>
<comment type="caution">
    <text evidence="1">The sequence shown here is derived from an EMBL/GenBank/DDBJ whole genome shotgun (WGS) entry which is preliminary data.</text>
</comment>
<sequence>MRQSTAPLRQSNPASNTKQLLEKKKEFDAVLALDRASTQFLKRIEGLADDFDDIADAGIVHGRVLEQWPNMFRILNIFLSSREQASGAEDNELEGERLVRIPIEELQNTERST</sequence>
<name>A0ACB8UFG5_9APHY</name>
<proteinExistence type="predicted"/>
<dbReference type="EMBL" id="MU274902">
    <property type="protein sequence ID" value="KAI0093157.1"/>
    <property type="molecule type" value="Genomic_DNA"/>
</dbReference>
<protein>
    <submittedName>
        <fullName evidence="1">Uncharacterized protein</fullName>
    </submittedName>
</protein>
<gene>
    <name evidence="1" type="ORF">BDY19DRAFT_989825</name>
</gene>
<organism evidence="1 2">
    <name type="scientific">Irpex rosettiformis</name>
    <dbReference type="NCBI Taxonomy" id="378272"/>
    <lineage>
        <taxon>Eukaryota</taxon>
        <taxon>Fungi</taxon>
        <taxon>Dikarya</taxon>
        <taxon>Basidiomycota</taxon>
        <taxon>Agaricomycotina</taxon>
        <taxon>Agaricomycetes</taxon>
        <taxon>Polyporales</taxon>
        <taxon>Irpicaceae</taxon>
        <taxon>Irpex</taxon>
    </lineage>
</organism>
<evidence type="ECO:0000313" key="2">
    <source>
        <dbReference type="Proteomes" id="UP001055072"/>
    </source>
</evidence>